<feature type="signal peptide" evidence="1">
    <location>
        <begin position="1"/>
        <end position="19"/>
    </location>
</feature>
<proteinExistence type="predicted"/>
<accession>A0A816CQ17</accession>
<protein>
    <submittedName>
        <fullName evidence="2">Uncharacterized protein</fullName>
    </submittedName>
</protein>
<sequence length="154" mass="17707">MLRLVLFGSLFIVFSHEQALNSARDFYGQSSNRIRISEANKTLLNLREYAKQQYKASRARDSSPTFIQSRRFHSDQVVRDYREHGRLFPPQTEFSPSISYLYTGLGSSASVAASQEGCRLTNNYCSKDYQCCSGKCRCVRWSVMGKMSCYKKCF</sequence>
<organism evidence="2 3">
    <name type="scientific">Adineta ricciae</name>
    <name type="common">Rotifer</name>
    <dbReference type="NCBI Taxonomy" id="249248"/>
    <lineage>
        <taxon>Eukaryota</taxon>
        <taxon>Metazoa</taxon>
        <taxon>Spiralia</taxon>
        <taxon>Gnathifera</taxon>
        <taxon>Rotifera</taxon>
        <taxon>Eurotatoria</taxon>
        <taxon>Bdelloidea</taxon>
        <taxon>Adinetida</taxon>
        <taxon>Adinetidae</taxon>
        <taxon>Adineta</taxon>
    </lineage>
</organism>
<comment type="caution">
    <text evidence="2">The sequence shown here is derived from an EMBL/GenBank/DDBJ whole genome shotgun (WGS) entry which is preliminary data.</text>
</comment>
<keyword evidence="1" id="KW-0732">Signal</keyword>
<gene>
    <name evidence="2" type="ORF">XAT740_LOCUS50537</name>
</gene>
<name>A0A816CQ17_ADIRI</name>
<evidence type="ECO:0000313" key="2">
    <source>
        <dbReference type="EMBL" id="CAF1623190.1"/>
    </source>
</evidence>
<dbReference type="Proteomes" id="UP000663828">
    <property type="component" value="Unassembled WGS sequence"/>
</dbReference>
<dbReference type="AlphaFoldDB" id="A0A816CQ17"/>
<dbReference type="EMBL" id="CAJNOR010007780">
    <property type="protein sequence ID" value="CAF1623190.1"/>
    <property type="molecule type" value="Genomic_DNA"/>
</dbReference>
<keyword evidence="3" id="KW-1185">Reference proteome</keyword>
<evidence type="ECO:0000256" key="1">
    <source>
        <dbReference type="SAM" id="SignalP"/>
    </source>
</evidence>
<evidence type="ECO:0000313" key="3">
    <source>
        <dbReference type="Proteomes" id="UP000663828"/>
    </source>
</evidence>
<reference evidence="2" key="1">
    <citation type="submission" date="2021-02" db="EMBL/GenBank/DDBJ databases">
        <authorList>
            <person name="Nowell W R."/>
        </authorList>
    </citation>
    <scope>NUCLEOTIDE SEQUENCE</scope>
</reference>
<feature type="chain" id="PRO_5032426403" evidence="1">
    <location>
        <begin position="20"/>
        <end position="154"/>
    </location>
</feature>